<dbReference type="RefSeq" id="YP_009615409.1">
    <property type="nucleotide sequence ID" value="NC_042043.1"/>
</dbReference>
<evidence type="ECO:0000313" key="2">
    <source>
        <dbReference type="Proteomes" id="UP000228763"/>
    </source>
</evidence>
<evidence type="ECO:0008006" key="3">
    <source>
        <dbReference type="Google" id="ProtNLM"/>
    </source>
</evidence>
<proteinExistence type="predicted"/>
<sequence length="86" mass="9979">MPISKRMEGYRMKKKFIVAAIALALIGCADMPKRTCTAIYESRSNKYEVYVFGTRLNGGELMLRAGYPFSFHYVNERQFTTHDCKR</sequence>
<dbReference type="EMBL" id="MF996376">
    <property type="protein sequence ID" value="ATN93784.1"/>
    <property type="molecule type" value="Genomic_DNA"/>
</dbReference>
<keyword evidence="2" id="KW-1185">Reference proteome</keyword>
<name>A0A2D1GP70_9CAUD</name>
<evidence type="ECO:0000313" key="1">
    <source>
        <dbReference type="EMBL" id="ATN93784.1"/>
    </source>
</evidence>
<protein>
    <recommendedName>
        <fullName evidence="3">Super-infection exclusion protein</fullName>
    </recommendedName>
</protein>
<dbReference type="KEGG" id="vg:40091871"/>
<reference evidence="1 2" key="1">
    <citation type="submission" date="2017-09" db="EMBL/GenBank/DDBJ databases">
        <title>Complete genome sequence analysis of the novel Escherichia coli phage SRT8.</title>
        <authorList>
            <person name="Fan X."/>
            <person name="Zhao K."/>
            <person name="Song S."/>
            <person name="Zhao Z."/>
        </authorList>
    </citation>
    <scope>NUCLEOTIDE SEQUENCE [LARGE SCALE GENOMIC DNA]</scope>
</reference>
<dbReference type="PROSITE" id="PS51257">
    <property type="entry name" value="PROKAR_LIPOPROTEIN"/>
    <property type="match status" value="1"/>
</dbReference>
<organism evidence="1 2">
    <name type="scientific">Escherichia phage SRT8</name>
    <dbReference type="NCBI Taxonomy" id="2496545"/>
    <lineage>
        <taxon>Viruses</taxon>
        <taxon>Duplodnaviria</taxon>
        <taxon>Heunggongvirae</taxon>
        <taxon>Uroviricota</taxon>
        <taxon>Caudoviricetes</taxon>
        <taxon>Drexlerviridae</taxon>
        <taxon>Tunavirinae</taxon>
        <taxon>Sertoctavirus</taxon>
        <taxon>Sertoctavirus SRT8</taxon>
    </lineage>
</organism>
<dbReference type="Proteomes" id="UP000228763">
    <property type="component" value="Segment"/>
</dbReference>
<dbReference type="GeneID" id="40091871"/>
<accession>A0A2D1GP70</accession>